<evidence type="ECO:0000256" key="1">
    <source>
        <dbReference type="ARBA" id="ARBA00022801"/>
    </source>
</evidence>
<keyword evidence="2" id="KW-0326">Glycosidase</keyword>
<protein>
    <recommendedName>
        <fullName evidence="3">GH26 domain-containing protein</fullName>
    </recommendedName>
</protein>
<dbReference type="Pfam" id="PF02156">
    <property type="entry name" value="Glyco_hydro_26"/>
    <property type="match status" value="1"/>
</dbReference>
<evidence type="ECO:0000313" key="5">
    <source>
        <dbReference type="Proteomes" id="UP000628463"/>
    </source>
</evidence>
<dbReference type="Proteomes" id="UP000628463">
    <property type="component" value="Unassembled WGS sequence"/>
</dbReference>
<evidence type="ECO:0000259" key="3">
    <source>
        <dbReference type="Pfam" id="PF02156"/>
    </source>
</evidence>
<evidence type="ECO:0000313" key="4">
    <source>
        <dbReference type="EMBL" id="MBC5680660.1"/>
    </source>
</evidence>
<dbReference type="Gene3D" id="3.20.20.80">
    <property type="entry name" value="Glycosidases"/>
    <property type="match status" value="1"/>
</dbReference>
<reference evidence="4 5" key="1">
    <citation type="submission" date="2020-08" db="EMBL/GenBank/DDBJ databases">
        <title>Genome public.</title>
        <authorList>
            <person name="Liu C."/>
            <person name="Sun Q."/>
        </authorList>
    </citation>
    <scope>NUCLEOTIDE SEQUENCE [LARGE SCALE GENOMIC DNA]</scope>
    <source>
        <strain evidence="4 5">NSJ-43</strain>
    </source>
</reference>
<proteinExistence type="predicted"/>
<dbReference type="InterPro" id="IPR022790">
    <property type="entry name" value="GH26_dom"/>
</dbReference>
<dbReference type="SUPFAM" id="SSF51445">
    <property type="entry name" value="(Trans)glycosidases"/>
    <property type="match status" value="1"/>
</dbReference>
<comment type="caution">
    <text evidence="4">The sequence shown here is derived from an EMBL/GenBank/DDBJ whole genome shotgun (WGS) entry which is preliminary data.</text>
</comment>
<name>A0ABR7FZN5_9FIRM</name>
<organism evidence="4 5">
    <name type="scientific">Lachnospira hominis</name>
    <name type="common">ex Liu et al. 2021</name>
    <dbReference type="NCBI Taxonomy" id="2763051"/>
    <lineage>
        <taxon>Bacteria</taxon>
        <taxon>Bacillati</taxon>
        <taxon>Bacillota</taxon>
        <taxon>Clostridia</taxon>
        <taxon>Lachnospirales</taxon>
        <taxon>Lachnospiraceae</taxon>
        <taxon>Lachnospira</taxon>
    </lineage>
</organism>
<dbReference type="EMBL" id="JACOPD010000004">
    <property type="protein sequence ID" value="MBC5680660.1"/>
    <property type="molecule type" value="Genomic_DNA"/>
</dbReference>
<dbReference type="InterPro" id="IPR017853">
    <property type="entry name" value="GH"/>
</dbReference>
<evidence type="ECO:0000256" key="2">
    <source>
        <dbReference type="ARBA" id="ARBA00023295"/>
    </source>
</evidence>
<keyword evidence="1" id="KW-0378">Hydrolase</keyword>
<sequence length="36" mass="4445">MYVIVHELEKFQQADIPVLWRPFHEADGNWFWWGAK</sequence>
<keyword evidence="5" id="KW-1185">Reference proteome</keyword>
<feature type="domain" description="GH26" evidence="3">
    <location>
        <begin position="4"/>
        <end position="36"/>
    </location>
</feature>
<accession>A0ABR7FZN5</accession>
<gene>
    <name evidence="4" type="ORF">H8S01_06770</name>
</gene>